<comment type="caution">
    <text evidence="2">The sequence shown here is derived from an EMBL/GenBank/DDBJ whole genome shotgun (WGS) entry which is preliminary data.</text>
</comment>
<dbReference type="Proteomes" id="UP000661858">
    <property type="component" value="Unassembled WGS sequence"/>
</dbReference>
<protein>
    <submittedName>
        <fullName evidence="2">NAD(P)H-binding protein</fullName>
    </submittedName>
</protein>
<keyword evidence="3" id="KW-1185">Reference proteome</keyword>
<evidence type="ECO:0000313" key="2">
    <source>
        <dbReference type="EMBL" id="MBL1087611.1"/>
    </source>
</evidence>
<dbReference type="PANTHER" id="PTHR43162:SF1">
    <property type="entry name" value="PRESTALK A DIFFERENTIATION PROTEIN A"/>
    <property type="match status" value="1"/>
</dbReference>
<dbReference type="InterPro" id="IPR051604">
    <property type="entry name" value="Ergot_Alk_Oxidoreductase"/>
</dbReference>
<name>A0A937JSL6_9ACTN</name>
<sequence length="284" mass="30289">MSPRIAVAGATGTVGRHLARLLAGTHDVRALTRSPERAARSGVGGRPVRADFGRRAGLERALEGADALFVATFDPGAPCHDEHLAAAAEAAGVRHVVKLSALAVLDTGAQDLITRWQRDCEQLWQSSGLTCTLLRARAFMSNALGWAGAVRAGEPVRTLHGDTRNACVDPADVAGVAARALTVPGHQGRAHALTGPHALSARDQVAQLSGLLRRPLVHAELSEREALDRWRARYPEPVAQAMLERVGRQVAGAKETVTQDVLRVTGRPPATFGAWARRHLADFR</sequence>
<dbReference type="AlphaFoldDB" id="A0A937JSL6"/>
<dbReference type="InterPro" id="IPR016040">
    <property type="entry name" value="NAD(P)-bd_dom"/>
</dbReference>
<proteinExistence type="predicted"/>
<reference evidence="2" key="1">
    <citation type="submission" date="2021-01" db="EMBL/GenBank/DDBJ databases">
        <title>WGS of actinomycetes isolated from Thailand.</title>
        <authorList>
            <person name="Thawai C."/>
        </authorList>
    </citation>
    <scope>NUCLEOTIDE SEQUENCE</scope>
    <source>
        <strain evidence="2">RCU-197</strain>
    </source>
</reference>
<dbReference type="EMBL" id="JAERRK010000038">
    <property type="protein sequence ID" value="MBL1087611.1"/>
    <property type="molecule type" value="Genomic_DNA"/>
</dbReference>
<feature type="domain" description="NAD(P)-binding" evidence="1">
    <location>
        <begin position="9"/>
        <end position="182"/>
    </location>
</feature>
<organism evidence="2 3">
    <name type="scientific">Streptomyces actinomycinicus</name>
    <dbReference type="NCBI Taxonomy" id="1695166"/>
    <lineage>
        <taxon>Bacteria</taxon>
        <taxon>Bacillati</taxon>
        <taxon>Actinomycetota</taxon>
        <taxon>Actinomycetes</taxon>
        <taxon>Kitasatosporales</taxon>
        <taxon>Streptomycetaceae</taxon>
        <taxon>Streptomyces</taxon>
    </lineage>
</organism>
<dbReference type="Gene3D" id="3.90.25.10">
    <property type="entry name" value="UDP-galactose 4-epimerase, domain 1"/>
    <property type="match status" value="1"/>
</dbReference>
<dbReference type="PANTHER" id="PTHR43162">
    <property type="match status" value="1"/>
</dbReference>
<dbReference type="InterPro" id="IPR036291">
    <property type="entry name" value="NAD(P)-bd_dom_sf"/>
</dbReference>
<evidence type="ECO:0000259" key="1">
    <source>
        <dbReference type="Pfam" id="PF13460"/>
    </source>
</evidence>
<dbReference type="Gene3D" id="3.40.50.720">
    <property type="entry name" value="NAD(P)-binding Rossmann-like Domain"/>
    <property type="match status" value="1"/>
</dbReference>
<evidence type="ECO:0000313" key="3">
    <source>
        <dbReference type="Proteomes" id="UP000661858"/>
    </source>
</evidence>
<gene>
    <name evidence="2" type="ORF">JK359_37720</name>
</gene>
<dbReference type="RefSeq" id="WP_201844153.1">
    <property type="nucleotide sequence ID" value="NZ_JAERRK010000038.1"/>
</dbReference>
<accession>A0A937JSL6</accession>
<dbReference type="SUPFAM" id="SSF51735">
    <property type="entry name" value="NAD(P)-binding Rossmann-fold domains"/>
    <property type="match status" value="1"/>
</dbReference>
<dbReference type="Pfam" id="PF13460">
    <property type="entry name" value="NAD_binding_10"/>
    <property type="match status" value="1"/>
</dbReference>